<sequence>MASYEARARAAAAGSVPEPASALARFRLPRTATASTPAARRVDIPNFLRIDLLLLGGGG</sequence>
<proteinExistence type="predicted"/>
<organism evidence="1 2">
    <name type="scientific">Kribbella hippodromi</name>
    <dbReference type="NCBI Taxonomy" id="434347"/>
    <lineage>
        <taxon>Bacteria</taxon>
        <taxon>Bacillati</taxon>
        <taxon>Actinomycetota</taxon>
        <taxon>Actinomycetes</taxon>
        <taxon>Propionibacteriales</taxon>
        <taxon>Kribbellaceae</taxon>
        <taxon>Kribbella</taxon>
    </lineage>
</organism>
<accession>A0ABP4PXQ0</accession>
<protein>
    <submittedName>
        <fullName evidence="1">Uncharacterized protein</fullName>
    </submittedName>
</protein>
<evidence type="ECO:0000313" key="1">
    <source>
        <dbReference type="EMBL" id="GAA1592077.1"/>
    </source>
</evidence>
<dbReference type="EMBL" id="BAAAPH010000020">
    <property type="protein sequence ID" value="GAA1592077.1"/>
    <property type="molecule type" value="Genomic_DNA"/>
</dbReference>
<dbReference type="Proteomes" id="UP001501705">
    <property type="component" value="Unassembled WGS sequence"/>
</dbReference>
<evidence type="ECO:0000313" key="2">
    <source>
        <dbReference type="Proteomes" id="UP001501705"/>
    </source>
</evidence>
<reference evidence="2" key="1">
    <citation type="journal article" date="2019" name="Int. J. Syst. Evol. Microbiol.">
        <title>The Global Catalogue of Microorganisms (GCM) 10K type strain sequencing project: providing services to taxonomists for standard genome sequencing and annotation.</title>
        <authorList>
            <consortium name="The Broad Institute Genomics Platform"/>
            <consortium name="The Broad Institute Genome Sequencing Center for Infectious Disease"/>
            <person name="Wu L."/>
            <person name="Ma J."/>
        </authorList>
    </citation>
    <scope>NUCLEOTIDE SEQUENCE [LARGE SCALE GENOMIC DNA]</scope>
    <source>
        <strain evidence="2">JCM 15572</strain>
    </source>
</reference>
<comment type="caution">
    <text evidence="1">The sequence shown here is derived from an EMBL/GenBank/DDBJ whole genome shotgun (WGS) entry which is preliminary data.</text>
</comment>
<name>A0ABP4PXQ0_9ACTN</name>
<gene>
    <name evidence="1" type="ORF">GCM10009804_55490</name>
</gene>
<keyword evidence="2" id="KW-1185">Reference proteome</keyword>